<reference evidence="1 2" key="1">
    <citation type="journal article" date="2019" name="Sci. Rep.">
        <title>Orb-weaving spider Araneus ventricosus genome elucidates the spidroin gene catalogue.</title>
        <authorList>
            <person name="Kono N."/>
            <person name="Nakamura H."/>
            <person name="Ohtoshi R."/>
            <person name="Moran D.A.P."/>
            <person name="Shinohara A."/>
            <person name="Yoshida Y."/>
            <person name="Fujiwara M."/>
            <person name="Mori M."/>
            <person name="Tomita M."/>
            <person name="Arakawa K."/>
        </authorList>
    </citation>
    <scope>NUCLEOTIDE SEQUENCE [LARGE SCALE GENOMIC DNA]</scope>
</reference>
<dbReference type="EMBL" id="BGPR01001393">
    <property type="protein sequence ID" value="GBM52783.1"/>
    <property type="molecule type" value="Genomic_DNA"/>
</dbReference>
<dbReference type="Proteomes" id="UP000499080">
    <property type="component" value="Unassembled WGS sequence"/>
</dbReference>
<sequence length="138" mass="15595">MVPVVMSTRGVYLYDVLLTSVMVLEEFATTSPQMSAAQGAQVLLEQGVILNPVWMSRTNLSLDSLEAAGMMAAVVWHHNLGIPGSGWSSRRHCNYTNKTERKETQQKSDYKVLIKEKVHDIEFQHRVPGFQVFHTCCR</sequence>
<comment type="caution">
    <text evidence="1">The sequence shown here is derived from an EMBL/GenBank/DDBJ whole genome shotgun (WGS) entry which is preliminary data.</text>
</comment>
<proteinExistence type="predicted"/>
<gene>
    <name evidence="1" type="ORF">AVEN_34197_1</name>
</gene>
<organism evidence="1 2">
    <name type="scientific">Araneus ventricosus</name>
    <name type="common">Orbweaver spider</name>
    <name type="synonym">Epeira ventricosa</name>
    <dbReference type="NCBI Taxonomy" id="182803"/>
    <lineage>
        <taxon>Eukaryota</taxon>
        <taxon>Metazoa</taxon>
        <taxon>Ecdysozoa</taxon>
        <taxon>Arthropoda</taxon>
        <taxon>Chelicerata</taxon>
        <taxon>Arachnida</taxon>
        <taxon>Araneae</taxon>
        <taxon>Araneomorphae</taxon>
        <taxon>Entelegynae</taxon>
        <taxon>Araneoidea</taxon>
        <taxon>Araneidae</taxon>
        <taxon>Araneus</taxon>
    </lineage>
</organism>
<dbReference type="AlphaFoldDB" id="A0A4Y2GGR3"/>
<name>A0A4Y2GGR3_ARAVE</name>
<evidence type="ECO:0000313" key="2">
    <source>
        <dbReference type="Proteomes" id="UP000499080"/>
    </source>
</evidence>
<accession>A0A4Y2GGR3</accession>
<protein>
    <submittedName>
        <fullName evidence="1">Uncharacterized protein</fullName>
    </submittedName>
</protein>
<keyword evidence="2" id="KW-1185">Reference proteome</keyword>
<evidence type="ECO:0000313" key="1">
    <source>
        <dbReference type="EMBL" id="GBM52783.1"/>
    </source>
</evidence>